<keyword evidence="5" id="KW-0378">Hydrolase</keyword>
<evidence type="ECO:0000313" key="10">
    <source>
        <dbReference type="Proteomes" id="UP000199705"/>
    </source>
</evidence>
<proteinExistence type="predicted"/>
<keyword evidence="6 8" id="KW-1133">Transmembrane helix</keyword>
<accession>A0A1G8IXF2</accession>
<evidence type="ECO:0000256" key="4">
    <source>
        <dbReference type="ARBA" id="ARBA00022692"/>
    </source>
</evidence>
<dbReference type="STRING" id="551996.SAMN05192573_117128"/>
<keyword evidence="2" id="KW-1003">Cell membrane</keyword>
<sequence length="188" mass="21310">MKQRAFLNNPAIRFVLLFVLLFAIFYSFNIFFFGITNPGGNYNAFLAEHLNYIAALRQVLLDCSVMILKWLGYAAIDNNSELLVAGKGTLAIVYSCLGLGLVSFFSAFVLAYPSPLRSKLVFLISGILVIEFLNVIRFVLLAIFWSKKANRIVDHHTIFNILLYIIIAFSLYIWIKRNDKLTGADVQN</sequence>
<dbReference type="Proteomes" id="UP000199705">
    <property type="component" value="Unassembled WGS sequence"/>
</dbReference>
<dbReference type="InterPro" id="IPR019127">
    <property type="entry name" value="Exosortase"/>
</dbReference>
<organism evidence="9 10">
    <name type="scientific">Mucilaginibacter gossypii</name>
    <dbReference type="NCBI Taxonomy" id="551996"/>
    <lineage>
        <taxon>Bacteria</taxon>
        <taxon>Pseudomonadati</taxon>
        <taxon>Bacteroidota</taxon>
        <taxon>Sphingobacteriia</taxon>
        <taxon>Sphingobacteriales</taxon>
        <taxon>Sphingobacteriaceae</taxon>
        <taxon>Mucilaginibacter</taxon>
    </lineage>
</organism>
<keyword evidence="4 8" id="KW-0812">Transmembrane</keyword>
<evidence type="ECO:0000256" key="3">
    <source>
        <dbReference type="ARBA" id="ARBA00022670"/>
    </source>
</evidence>
<feature type="transmembrane region" description="Helical" evidence="8">
    <location>
        <begin position="157"/>
        <end position="175"/>
    </location>
</feature>
<keyword evidence="7 8" id="KW-0472">Membrane</keyword>
<feature type="transmembrane region" description="Helical" evidence="8">
    <location>
        <begin position="120"/>
        <end position="145"/>
    </location>
</feature>
<name>A0A1G8IXF2_9SPHI</name>
<keyword evidence="10" id="KW-1185">Reference proteome</keyword>
<evidence type="ECO:0000256" key="7">
    <source>
        <dbReference type="ARBA" id="ARBA00023136"/>
    </source>
</evidence>
<evidence type="ECO:0000256" key="2">
    <source>
        <dbReference type="ARBA" id="ARBA00022475"/>
    </source>
</evidence>
<feature type="transmembrane region" description="Helical" evidence="8">
    <location>
        <begin position="12"/>
        <end position="35"/>
    </location>
</feature>
<evidence type="ECO:0000256" key="8">
    <source>
        <dbReference type="SAM" id="Phobius"/>
    </source>
</evidence>
<gene>
    <name evidence="9" type="ORF">SAMN05192573_117128</name>
</gene>
<dbReference type="GO" id="GO:0005886">
    <property type="term" value="C:plasma membrane"/>
    <property type="evidence" value="ECO:0007669"/>
    <property type="project" value="UniProtKB-SubCell"/>
</dbReference>
<dbReference type="RefSeq" id="WP_091174034.1">
    <property type="nucleotide sequence ID" value="NZ_FNCG01000017.1"/>
</dbReference>
<evidence type="ECO:0000313" key="9">
    <source>
        <dbReference type="EMBL" id="SDI23120.1"/>
    </source>
</evidence>
<dbReference type="NCBIfam" id="NF046083">
    <property type="entry name" value="exosort_XrtY"/>
    <property type="match status" value="1"/>
</dbReference>
<evidence type="ECO:0000256" key="6">
    <source>
        <dbReference type="ARBA" id="ARBA00022989"/>
    </source>
</evidence>
<dbReference type="GO" id="GO:0006508">
    <property type="term" value="P:proteolysis"/>
    <property type="evidence" value="ECO:0007669"/>
    <property type="project" value="UniProtKB-KW"/>
</dbReference>
<protein>
    <submittedName>
        <fullName evidence="9">Exosortase/archaeosortase family protein</fullName>
    </submittedName>
</protein>
<evidence type="ECO:0000256" key="1">
    <source>
        <dbReference type="ARBA" id="ARBA00004651"/>
    </source>
</evidence>
<dbReference type="GO" id="GO:0008233">
    <property type="term" value="F:peptidase activity"/>
    <property type="evidence" value="ECO:0007669"/>
    <property type="project" value="UniProtKB-KW"/>
</dbReference>
<keyword evidence="3" id="KW-0645">Protease</keyword>
<reference evidence="10" key="1">
    <citation type="submission" date="2016-10" db="EMBL/GenBank/DDBJ databases">
        <authorList>
            <person name="Varghese N."/>
            <person name="Submissions S."/>
        </authorList>
    </citation>
    <scope>NUCLEOTIDE SEQUENCE [LARGE SCALE GENOMIC DNA]</scope>
    <source>
        <strain evidence="10">Gh-67</strain>
    </source>
</reference>
<evidence type="ECO:0000256" key="5">
    <source>
        <dbReference type="ARBA" id="ARBA00022801"/>
    </source>
</evidence>
<feature type="transmembrane region" description="Helical" evidence="8">
    <location>
        <begin position="88"/>
        <end position="114"/>
    </location>
</feature>
<dbReference type="InterPro" id="IPR026392">
    <property type="entry name" value="Exo/Archaeosortase_dom"/>
</dbReference>
<dbReference type="Pfam" id="PF09721">
    <property type="entry name" value="Exosortase_EpsH"/>
    <property type="match status" value="1"/>
</dbReference>
<dbReference type="NCBIfam" id="TIGR04178">
    <property type="entry name" value="exo_archaeo"/>
    <property type="match status" value="1"/>
</dbReference>
<dbReference type="AlphaFoldDB" id="A0A1G8IXF2"/>
<comment type="subcellular location">
    <subcellularLocation>
        <location evidence="1">Cell membrane</location>
        <topology evidence="1">Multi-pass membrane protein</topology>
    </subcellularLocation>
</comment>
<dbReference type="EMBL" id="FNCG01000017">
    <property type="protein sequence ID" value="SDI23120.1"/>
    <property type="molecule type" value="Genomic_DNA"/>
</dbReference>